<dbReference type="UniPathway" id="UPA00282"/>
<keyword evidence="11" id="KW-1133">Transmembrane helix</keyword>
<gene>
    <name evidence="17" type="ORF">FOA43_001464</name>
</gene>
<comment type="catalytic activity">
    <reaction evidence="15 16">
        <text>an acyl-CoA + a 1,2-diacyl-sn-glycerol = a triacyl-sn-glycerol + CoA</text>
        <dbReference type="Rhea" id="RHEA:10868"/>
        <dbReference type="ChEBI" id="CHEBI:17815"/>
        <dbReference type="ChEBI" id="CHEBI:57287"/>
        <dbReference type="ChEBI" id="CHEBI:58342"/>
        <dbReference type="ChEBI" id="CHEBI:64615"/>
        <dbReference type="EC" id="2.3.1.20"/>
    </reaction>
</comment>
<comment type="subcellular location">
    <subcellularLocation>
        <location evidence="1 16">Endoplasmic reticulum membrane</location>
        <topology evidence="1 16">Multi-pass membrane protein</topology>
    </subcellularLocation>
</comment>
<comment type="function">
    <text evidence="16">Catalyzes the terminal and only committed step in triacylglycerol synthesis by using diacylglycerol and fatty acyl CoA as substrates.</text>
</comment>
<dbReference type="InterPro" id="IPR007130">
    <property type="entry name" value="DAGAT"/>
</dbReference>
<reference evidence="17" key="1">
    <citation type="submission" date="2020-10" db="EMBL/GenBank/DDBJ databases">
        <authorList>
            <person name="Roach M.J.R."/>
        </authorList>
    </citation>
    <scope>NUCLEOTIDE SEQUENCE</scope>
    <source>
        <strain evidence="17">CBS 1945</strain>
    </source>
</reference>
<evidence type="ECO:0000256" key="13">
    <source>
        <dbReference type="ARBA" id="ARBA00023136"/>
    </source>
</evidence>
<evidence type="ECO:0000256" key="4">
    <source>
        <dbReference type="ARBA" id="ARBA00005420"/>
    </source>
</evidence>
<keyword evidence="7" id="KW-0808">Transferase</keyword>
<dbReference type="OrthoDB" id="264532at2759"/>
<keyword evidence="10 16" id="KW-0256">Endoplasmic reticulum</keyword>
<feature type="non-terminal residue" evidence="17">
    <location>
        <position position="303"/>
    </location>
</feature>
<evidence type="ECO:0000313" key="18">
    <source>
        <dbReference type="Proteomes" id="UP000662931"/>
    </source>
</evidence>
<keyword evidence="12 16" id="KW-0443">Lipid metabolism</keyword>
<keyword evidence="13" id="KW-0472">Membrane</keyword>
<evidence type="ECO:0000256" key="6">
    <source>
        <dbReference type="ARBA" id="ARBA00022516"/>
    </source>
</evidence>
<keyword evidence="6 16" id="KW-0444">Lipid biosynthesis</keyword>
<evidence type="ECO:0000256" key="10">
    <source>
        <dbReference type="ARBA" id="ARBA00022824"/>
    </source>
</evidence>
<accession>A0A875S226</accession>
<protein>
    <recommendedName>
        <fullName evidence="5 16">Diacylglycerol O-acyltransferase</fullName>
        <ecNumber evidence="5 16">2.3.1.20</ecNumber>
    </recommendedName>
</protein>
<dbReference type="Pfam" id="PF03982">
    <property type="entry name" value="DAGAT"/>
    <property type="match status" value="1"/>
</dbReference>
<evidence type="ECO:0000313" key="17">
    <source>
        <dbReference type="EMBL" id="QPG74142.1"/>
    </source>
</evidence>
<dbReference type="Proteomes" id="UP000662931">
    <property type="component" value="Chromosome 1"/>
</dbReference>
<keyword evidence="18" id="KW-1185">Reference proteome</keyword>
<evidence type="ECO:0000256" key="9">
    <source>
        <dbReference type="ARBA" id="ARBA00022798"/>
    </source>
</evidence>
<evidence type="ECO:0000256" key="3">
    <source>
        <dbReference type="ARBA" id="ARBA00005189"/>
    </source>
</evidence>
<name>A0A875S226_EENNA</name>
<evidence type="ECO:0000256" key="5">
    <source>
        <dbReference type="ARBA" id="ARBA00013244"/>
    </source>
</evidence>
<dbReference type="GO" id="GO:0004144">
    <property type="term" value="F:diacylglycerol O-acyltransferase activity"/>
    <property type="evidence" value="ECO:0007669"/>
    <property type="project" value="UniProtKB-UniRule"/>
</dbReference>
<evidence type="ECO:0000256" key="1">
    <source>
        <dbReference type="ARBA" id="ARBA00004477"/>
    </source>
</evidence>
<dbReference type="KEGG" id="bnn:FOA43_001464"/>
<proteinExistence type="inferred from homology"/>
<keyword evidence="8" id="KW-0812">Transmembrane</keyword>
<sequence>MHKTQELQPTFTTVEVAGQYVDSYNFFVTWFIPRFIRPFLFRLGFVRRDRKSLTKEIRTGPRYIFCYHPHGVIAFGITGAFVGEGLEINKFFPGIHCFLLTLVNQFMLPFYRDYIMALGVGLVTRKGISALLGQDQSVSIVIGGASESLLARPGLNSIVLNRRKGFIKMALKMAGISNSSIIKPGENDLCLVPSYGFGENDIYSVYYTKEGEDKLDPSEKLPKRLLRYVQNWLKKNLGFTLPIITSRGIFNYDFGLLPYRRPINIVFGKPIPIKRLYGNKPGDPVSSQEIQYYHQLYTDALKR</sequence>
<comment type="similarity">
    <text evidence="4 16">Belongs to the diacylglycerol acyltransferase family.</text>
</comment>
<keyword evidence="9" id="KW-0319">Glycerol metabolism</keyword>
<evidence type="ECO:0000256" key="2">
    <source>
        <dbReference type="ARBA" id="ARBA00004771"/>
    </source>
</evidence>
<evidence type="ECO:0000256" key="16">
    <source>
        <dbReference type="RuleBase" id="RU367023"/>
    </source>
</evidence>
<dbReference type="GO" id="GO:0019432">
    <property type="term" value="P:triglyceride biosynthetic process"/>
    <property type="evidence" value="ECO:0007669"/>
    <property type="project" value="UniProtKB-UniRule"/>
</dbReference>
<evidence type="ECO:0000256" key="11">
    <source>
        <dbReference type="ARBA" id="ARBA00022989"/>
    </source>
</evidence>
<comment type="pathway">
    <text evidence="3">Lipid metabolism.</text>
</comment>
<keyword evidence="14 16" id="KW-0012">Acyltransferase</keyword>
<evidence type="ECO:0000256" key="14">
    <source>
        <dbReference type="ARBA" id="ARBA00023315"/>
    </source>
</evidence>
<dbReference type="EMBL" id="CP064812">
    <property type="protein sequence ID" value="QPG74142.1"/>
    <property type="molecule type" value="Genomic_DNA"/>
</dbReference>
<dbReference type="EC" id="2.3.1.20" evidence="5 16"/>
<comment type="pathway">
    <text evidence="2 16">Glycerolipid metabolism; triacylglycerol biosynthesis.</text>
</comment>
<dbReference type="RefSeq" id="XP_038777707.1">
    <property type="nucleotide sequence ID" value="XM_038921779.1"/>
</dbReference>
<evidence type="ECO:0000256" key="15">
    <source>
        <dbReference type="ARBA" id="ARBA00048109"/>
    </source>
</evidence>
<dbReference type="GO" id="GO:0006071">
    <property type="term" value="P:glycerol metabolic process"/>
    <property type="evidence" value="ECO:0007669"/>
    <property type="project" value="UniProtKB-UniRule"/>
</dbReference>
<dbReference type="AlphaFoldDB" id="A0A875S226"/>
<evidence type="ECO:0000256" key="8">
    <source>
        <dbReference type="ARBA" id="ARBA00022692"/>
    </source>
</evidence>
<dbReference type="PANTHER" id="PTHR12317:SF0">
    <property type="entry name" value="ACYLTRANSFERASE"/>
    <property type="match status" value="1"/>
</dbReference>
<organism evidence="17 18">
    <name type="scientific">Eeniella nana</name>
    <name type="common">Yeast</name>
    <name type="synonym">Brettanomyces nanus</name>
    <dbReference type="NCBI Taxonomy" id="13502"/>
    <lineage>
        <taxon>Eukaryota</taxon>
        <taxon>Fungi</taxon>
        <taxon>Dikarya</taxon>
        <taxon>Ascomycota</taxon>
        <taxon>Saccharomycotina</taxon>
        <taxon>Pichiomycetes</taxon>
        <taxon>Pichiales</taxon>
        <taxon>Pichiaceae</taxon>
        <taxon>Brettanomyces</taxon>
    </lineage>
</organism>
<dbReference type="PANTHER" id="PTHR12317">
    <property type="entry name" value="DIACYLGLYCEROL O-ACYLTRANSFERASE"/>
    <property type="match status" value="1"/>
</dbReference>
<evidence type="ECO:0000256" key="7">
    <source>
        <dbReference type="ARBA" id="ARBA00022679"/>
    </source>
</evidence>
<evidence type="ECO:0000256" key="12">
    <source>
        <dbReference type="ARBA" id="ARBA00023098"/>
    </source>
</evidence>
<dbReference type="GeneID" id="62194865"/>
<dbReference type="GO" id="GO:0005789">
    <property type="term" value="C:endoplasmic reticulum membrane"/>
    <property type="evidence" value="ECO:0007669"/>
    <property type="project" value="UniProtKB-SubCell"/>
</dbReference>